<keyword evidence="4 11" id="KW-1133">Transmembrane helix</keyword>
<dbReference type="Gene3D" id="1.20.1070.10">
    <property type="entry name" value="Rhodopsin 7-helix transmembrane proteins"/>
    <property type="match status" value="1"/>
</dbReference>
<feature type="transmembrane region" description="Helical" evidence="11">
    <location>
        <begin position="196"/>
        <end position="216"/>
    </location>
</feature>
<keyword evidence="6 11" id="KW-0472">Membrane</keyword>
<feature type="transmembrane region" description="Helical" evidence="11">
    <location>
        <begin position="38"/>
        <end position="63"/>
    </location>
</feature>
<keyword evidence="8" id="KW-0325">Glycoprotein</keyword>
<dbReference type="Proteomes" id="UP000695022">
    <property type="component" value="Unplaced"/>
</dbReference>
<evidence type="ECO:0000256" key="10">
    <source>
        <dbReference type="SAM" id="MobiDB-lite"/>
    </source>
</evidence>
<feature type="compositionally biased region" description="Polar residues" evidence="10">
    <location>
        <begin position="385"/>
        <end position="407"/>
    </location>
</feature>
<feature type="transmembrane region" description="Helical" evidence="11">
    <location>
        <begin position="75"/>
        <end position="100"/>
    </location>
</feature>
<feature type="domain" description="G-protein coupled receptors family 1 profile" evidence="12">
    <location>
        <begin position="54"/>
        <end position="307"/>
    </location>
</feature>
<keyword evidence="5" id="KW-0297">G-protein coupled receptor</keyword>
<reference evidence="14" key="1">
    <citation type="submission" date="2025-08" db="UniProtKB">
        <authorList>
            <consortium name="RefSeq"/>
        </authorList>
    </citation>
    <scope>IDENTIFICATION</scope>
</reference>
<feature type="compositionally biased region" description="Basic and acidic residues" evidence="10">
    <location>
        <begin position="436"/>
        <end position="451"/>
    </location>
</feature>
<dbReference type="GeneID" id="106814223"/>
<keyword evidence="2" id="KW-1003">Cell membrane</keyword>
<keyword evidence="3 11" id="KW-0812">Transmembrane</keyword>
<evidence type="ECO:0000313" key="13">
    <source>
        <dbReference type="Proteomes" id="UP000695022"/>
    </source>
</evidence>
<dbReference type="PROSITE" id="PS50262">
    <property type="entry name" value="G_PROTEIN_RECEP_F1_2"/>
    <property type="match status" value="1"/>
</dbReference>
<evidence type="ECO:0000256" key="8">
    <source>
        <dbReference type="ARBA" id="ARBA00023180"/>
    </source>
</evidence>
<gene>
    <name evidence="14" type="primary">LOC106814223</name>
</gene>
<organism evidence="13 14">
    <name type="scientific">Priapulus caudatus</name>
    <name type="common">Priapulid worm</name>
    <dbReference type="NCBI Taxonomy" id="37621"/>
    <lineage>
        <taxon>Eukaryota</taxon>
        <taxon>Metazoa</taxon>
        <taxon>Ecdysozoa</taxon>
        <taxon>Scalidophora</taxon>
        <taxon>Priapulida</taxon>
        <taxon>Priapulimorpha</taxon>
        <taxon>Priapulimorphida</taxon>
        <taxon>Priapulidae</taxon>
        <taxon>Priapulus</taxon>
    </lineage>
</organism>
<feature type="transmembrane region" description="Helical" evidence="11">
    <location>
        <begin position="152"/>
        <end position="176"/>
    </location>
</feature>
<keyword evidence="9" id="KW-0807">Transducer</keyword>
<evidence type="ECO:0000256" key="4">
    <source>
        <dbReference type="ARBA" id="ARBA00022989"/>
    </source>
</evidence>
<dbReference type="CDD" id="cd00637">
    <property type="entry name" value="7tm_classA_rhodopsin-like"/>
    <property type="match status" value="1"/>
</dbReference>
<dbReference type="PANTHER" id="PTHR24246:SF27">
    <property type="entry name" value="ADENOSINE RECEPTOR, ISOFORM A"/>
    <property type="match status" value="1"/>
</dbReference>
<name>A0ABM1EP87_PRICU</name>
<evidence type="ECO:0000256" key="3">
    <source>
        <dbReference type="ARBA" id="ARBA00022692"/>
    </source>
</evidence>
<dbReference type="InterPro" id="IPR017452">
    <property type="entry name" value="GPCR_Rhodpsn_7TM"/>
</dbReference>
<dbReference type="SUPFAM" id="SSF81321">
    <property type="entry name" value="Family A G protein-coupled receptor-like"/>
    <property type="match status" value="1"/>
</dbReference>
<evidence type="ECO:0000259" key="12">
    <source>
        <dbReference type="PROSITE" id="PS50262"/>
    </source>
</evidence>
<sequence>MEPRNYTILDDNGTIEHITNHTNGELQDSHNPQAKVGVLYATFILVVAITAIVLNALIINVYIRFDFLQTQRNYFIINLACTDTLVAVAGGAGIFSRAFVPEFNQLFCGIFVFVAGSSVPASILTIGLATLDRYIAIVHPLRYNQLMTPRAAKLMLLFVWLCTSVYGLIVMVQAFIRWRPGTLCVVDMISYKGVMRYVAINYMGVLLFMTYAYVVIGRIMIDHSRRVAAATNQAQLQQLPSLAGTFKAAKLILTVVGVSYLLISPNILHMILATTIIAETHPQSLATLRQVRNAAIMVNMFLNPIMYFMKYDEFKVAMRKLFGRCGASVEPTTTHAPHIIEDVAQVGGQISETEAGQMSDSGGQASHSRAKVSHTGGQISHGDGQVSNEEGQVSHSGGQVTHIQGQVTHREEHMSPTGEQVSHIRGQVSGKAGEQMPEREEIPDGEGARLDGVETMYEIEG</sequence>
<feature type="transmembrane region" description="Helical" evidence="11">
    <location>
        <begin position="106"/>
        <end position="131"/>
    </location>
</feature>
<dbReference type="InterPro" id="IPR000276">
    <property type="entry name" value="GPCR_Rhodpsn"/>
</dbReference>
<evidence type="ECO:0000256" key="7">
    <source>
        <dbReference type="ARBA" id="ARBA00023170"/>
    </source>
</evidence>
<feature type="transmembrane region" description="Helical" evidence="11">
    <location>
        <begin position="251"/>
        <end position="278"/>
    </location>
</feature>
<dbReference type="RefSeq" id="XP_014674008.1">
    <property type="nucleotide sequence ID" value="XM_014818522.1"/>
</dbReference>
<keyword evidence="13" id="KW-1185">Reference proteome</keyword>
<proteinExistence type="predicted"/>
<comment type="subcellular location">
    <subcellularLocation>
        <location evidence="1">Cell membrane</location>
        <topology evidence="1">Multi-pass membrane protein</topology>
    </subcellularLocation>
</comment>
<accession>A0ABM1EP87</accession>
<dbReference type="Pfam" id="PF00001">
    <property type="entry name" value="7tm_1"/>
    <property type="match status" value="1"/>
</dbReference>
<evidence type="ECO:0000256" key="1">
    <source>
        <dbReference type="ARBA" id="ARBA00004651"/>
    </source>
</evidence>
<dbReference type="PRINTS" id="PR00237">
    <property type="entry name" value="GPCRRHODOPSN"/>
</dbReference>
<dbReference type="PANTHER" id="PTHR24246">
    <property type="entry name" value="OLFACTORY RECEPTOR AND ADENOSINE RECEPTOR"/>
    <property type="match status" value="1"/>
</dbReference>
<evidence type="ECO:0000256" key="11">
    <source>
        <dbReference type="SAM" id="Phobius"/>
    </source>
</evidence>
<feature type="compositionally biased region" description="Polar residues" evidence="10">
    <location>
        <begin position="354"/>
        <end position="367"/>
    </location>
</feature>
<keyword evidence="7" id="KW-0675">Receptor</keyword>
<evidence type="ECO:0000256" key="2">
    <source>
        <dbReference type="ARBA" id="ARBA00022475"/>
    </source>
</evidence>
<evidence type="ECO:0000313" key="14">
    <source>
        <dbReference type="RefSeq" id="XP_014674008.1"/>
    </source>
</evidence>
<evidence type="ECO:0000256" key="5">
    <source>
        <dbReference type="ARBA" id="ARBA00023040"/>
    </source>
</evidence>
<evidence type="ECO:0000256" key="6">
    <source>
        <dbReference type="ARBA" id="ARBA00023136"/>
    </source>
</evidence>
<evidence type="ECO:0000256" key="9">
    <source>
        <dbReference type="ARBA" id="ARBA00023224"/>
    </source>
</evidence>
<protein>
    <submittedName>
        <fullName evidence="14">Melanocortin receptor 3-like</fullName>
    </submittedName>
</protein>
<feature type="region of interest" description="Disordered" evidence="10">
    <location>
        <begin position="354"/>
        <end position="451"/>
    </location>
</feature>